<name>A0ABP8B4I2_9ACTN</name>
<protein>
    <submittedName>
        <fullName evidence="2">Uncharacterized protein</fullName>
    </submittedName>
</protein>
<feature type="region of interest" description="Disordered" evidence="1">
    <location>
        <begin position="1"/>
        <end position="32"/>
    </location>
</feature>
<gene>
    <name evidence="2" type="ORF">GCM10022252_46960</name>
</gene>
<evidence type="ECO:0000313" key="3">
    <source>
        <dbReference type="Proteomes" id="UP001501251"/>
    </source>
</evidence>
<evidence type="ECO:0000313" key="2">
    <source>
        <dbReference type="EMBL" id="GAA4197693.1"/>
    </source>
</evidence>
<accession>A0ABP8B4I2</accession>
<keyword evidence="3" id="KW-1185">Reference proteome</keyword>
<organism evidence="2 3">
    <name type="scientific">Streptosporangium oxazolinicum</name>
    <dbReference type="NCBI Taxonomy" id="909287"/>
    <lineage>
        <taxon>Bacteria</taxon>
        <taxon>Bacillati</taxon>
        <taxon>Actinomycetota</taxon>
        <taxon>Actinomycetes</taxon>
        <taxon>Streptosporangiales</taxon>
        <taxon>Streptosporangiaceae</taxon>
        <taxon>Streptosporangium</taxon>
    </lineage>
</organism>
<dbReference type="EMBL" id="BAABAQ010000008">
    <property type="protein sequence ID" value="GAA4197693.1"/>
    <property type="molecule type" value="Genomic_DNA"/>
</dbReference>
<reference evidence="3" key="1">
    <citation type="journal article" date="2019" name="Int. J. Syst. Evol. Microbiol.">
        <title>The Global Catalogue of Microorganisms (GCM) 10K type strain sequencing project: providing services to taxonomists for standard genome sequencing and annotation.</title>
        <authorList>
            <consortium name="The Broad Institute Genomics Platform"/>
            <consortium name="The Broad Institute Genome Sequencing Center for Infectious Disease"/>
            <person name="Wu L."/>
            <person name="Ma J."/>
        </authorList>
    </citation>
    <scope>NUCLEOTIDE SEQUENCE [LARGE SCALE GENOMIC DNA]</scope>
    <source>
        <strain evidence="3">JCM 17388</strain>
    </source>
</reference>
<dbReference type="Proteomes" id="UP001501251">
    <property type="component" value="Unassembled WGS sequence"/>
</dbReference>
<sequence>MAGAKPSPRTGAATAEPSPRIGAAPAGTVDAADTAVRDTTETTVIAAINFPGAMEGVSRPSDVTRRGTGG</sequence>
<proteinExistence type="predicted"/>
<evidence type="ECO:0000256" key="1">
    <source>
        <dbReference type="SAM" id="MobiDB-lite"/>
    </source>
</evidence>
<comment type="caution">
    <text evidence="2">The sequence shown here is derived from an EMBL/GenBank/DDBJ whole genome shotgun (WGS) entry which is preliminary data.</text>
</comment>